<dbReference type="Pfam" id="PF10670">
    <property type="entry name" value="DUF4198"/>
    <property type="match status" value="1"/>
</dbReference>
<dbReference type="AlphaFoldDB" id="A0A2N7PPB8"/>
<dbReference type="EMBL" id="PNIK01000040">
    <property type="protein sequence ID" value="PMP67737.1"/>
    <property type="molecule type" value="Genomic_DNA"/>
</dbReference>
<organism evidence="1 2">
    <name type="scientific">Thermodesulfobacterium geofontis</name>
    <dbReference type="NCBI Taxonomy" id="1295609"/>
    <lineage>
        <taxon>Bacteria</taxon>
        <taxon>Pseudomonadati</taxon>
        <taxon>Thermodesulfobacteriota</taxon>
        <taxon>Thermodesulfobacteria</taxon>
        <taxon>Thermodesulfobacteriales</taxon>
        <taxon>Thermodesulfobacteriaceae</taxon>
        <taxon>Thermodesulfobacterium</taxon>
    </lineage>
</organism>
<dbReference type="InterPro" id="IPR019613">
    <property type="entry name" value="DUF4198"/>
</dbReference>
<sequence length="264" mass="29845">MKQVLKSIILIFLVILISFSLALAHFLVLIPDTDNVEGSKKEVKIEAKFTHPMEGGPNMDFKILESGVFLRGEKIELNWKKELIPSMKGSSKKVSMYTTTLKITKPGIYKIYVDPEPYFEPSEEKYIKQITKVIIQALGLEEGWDEPIGLKAEIIPLIKPFAIWEGNTFKGQVLLDGKPAKNIEVEVEYLNTKNVKAPYEAFITQVVKTDENGYFEYTIPWAGWWGFSAIGEGGIIKGADGKEYPLELDAVIWVKAYPKPKEVK</sequence>
<reference evidence="1 2" key="1">
    <citation type="submission" date="2018-01" db="EMBL/GenBank/DDBJ databases">
        <title>Metagenomic assembled genomes from two thermal pools in the Uzon Caldera, Kamchatka, Russia.</title>
        <authorList>
            <person name="Wilkins L."/>
            <person name="Ettinger C."/>
        </authorList>
    </citation>
    <scope>NUCLEOTIDE SEQUENCE [LARGE SCALE GENOMIC DNA]</scope>
    <source>
        <strain evidence="1">ZAV-08</strain>
    </source>
</reference>
<evidence type="ECO:0000313" key="1">
    <source>
        <dbReference type="EMBL" id="PMP67737.1"/>
    </source>
</evidence>
<protein>
    <submittedName>
        <fullName evidence="1">DUF4198 domain-containing protein</fullName>
    </submittedName>
</protein>
<accession>A0A2N7PPB8</accession>
<gene>
    <name evidence="1" type="ORF">C0190_02665</name>
</gene>
<comment type="caution">
    <text evidence="1">The sequence shown here is derived from an EMBL/GenBank/DDBJ whole genome shotgun (WGS) entry which is preliminary data.</text>
</comment>
<evidence type="ECO:0000313" key="2">
    <source>
        <dbReference type="Proteomes" id="UP000235460"/>
    </source>
</evidence>
<name>A0A2N7PPB8_9BACT</name>
<dbReference type="Proteomes" id="UP000235460">
    <property type="component" value="Unassembled WGS sequence"/>
</dbReference>
<proteinExistence type="predicted"/>